<proteinExistence type="predicted"/>
<keyword evidence="2" id="KW-0472">Membrane</keyword>
<feature type="region of interest" description="Disordered" evidence="1">
    <location>
        <begin position="36"/>
        <end position="63"/>
    </location>
</feature>
<sequence>MPYKWDRFSDLHLIFVIAPLICFVHEIRIRKTRNNRGGMVKGNRNIKQKSPTQLSVSLQNRQT</sequence>
<feature type="transmembrane region" description="Helical" evidence="2">
    <location>
        <begin position="12"/>
        <end position="29"/>
    </location>
</feature>
<protein>
    <submittedName>
        <fullName evidence="3">Uncharacterized protein</fullName>
    </submittedName>
</protein>
<reference evidence="3 4" key="1">
    <citation type="submission" date="2019-05" db="EMBL/GenBank/DDBJ databases">
        <title>Another draft genome of Portunus trituberculatus and its Hox gene families provides insights of decapod evolution.</title>
        <authorList>
            <person name="Jeong J.-H."/>
            <person name="Song I."/>
            <person name="Kim S."/>
            <person name="Choi T."/>
            <person name="Kim D."/>
            <person name="Ryu S."/>
            <person name="Kim W."/>
        </authorList>
    </citation>
    <scope>NUCLEOTIDE SEQUENCE [LARGE SCALE GENOMIC DNA]</scope>
    <source>
        <tissue evidence="3">Muscle</tissue>
    </source>
</reference>
<gene>
    <name evidence="3" type="ORF">E2C01_002487</name>
</gene>
<dbReference type="Proteomes" id="UP000324222">
    <property type="component" value="Unassembled WGS sequence"/>
</dbReference>
<evidence type="ECO:0000256" key="1">
    <source>
        <dbReference type="SAM" id="MobiDB-lite"/>
    </source>
</evidence>
<keyword evidence="4" id="KW-1185">Reference proteome</keyword>
<dbReference type="AlphaFoldDB" id="A0A5B7CK21"/>
<evidence type="ECO:0000313" key="3">
    <source>
        <dbReference type="EMBL" id="MPC09869.1"/>
    </source>
</evidence>
<evidence type="ECO:0000256" key="2">
    <source>
        <dbReference type="SAM" id="Phobius"/>
    </source>
</evidence>
<organism evidence="3 4">
    <name type="scientific">Portunus trituberculatus</name>
    <name type="common">Swimming crab</name>
    <name type="synonym">Neptunus trituberculatus</name>
    <dbReference type="NCBI Taxonomy" id="210409"/>
    <lineage>
        <taxon>Eukaryota</taxon>
        <taxon>Metazoa</taxon>
        <taxon>Ecdysozoa</taxon>
        <taxon>Arthropoda</taxon>
        <taxon>Crustacea</taxon>
        <taxon>Multicrustacea</taxon>
        <taxon>Malacostraca</taxon>
        <taxon>Eumalacostraca</taxon>
        <taxon>Eucarida</taxon>
        <taxon>Decapoda</taxon>
        <taxon>Pleocyemata</taxon>
        <taxon>Brachyura</taxon>
        <taxon>Eubrachyura</taxon>
        <taxon>Portunoidea</taxon>
        <taxon>Portunidae</taxon>
        <taxon>Portuninae</taxon>
        <taxon>Portunus</taxon>
    </lineage>
</organism>
<feature type="compositionally biased region" description="Polar residues" evidence="1">
    <location>
        <begin position="48"/>
        <end position="63"/>
    </location>
</feature>
<name>A0A5B7CK21_PORTR</name>
<comment type="caution">
    <text evidence="3">The sequence shown here is derived from an EMBL/GenBank/DDBJ whole genome shotgun (WGS) entry which is preliminary data.</text>
</comment>
<keyword evidence="2" id="KW-0812">Transmembrane</keyword>
<dbReference type="EMBL" id="VSRR010000090">
    <property type="protein sequence ID" value="MPC09869.1"/>
    <property type="molecule type" value="Genomic_DNA"/>
</dbReference>
<accession>A0A5B7CK21</accession>
<keyword evidence="2" id="KW-1133">Transmembrane helix</keyword>
<evidence type="ECO:0000313" key="4">
    <source>
        <dbReference type="Proteomes" id="UP000324222"/>
    </source>
</evidence>